<keyword evidence="5 8" id="KW-1133">Transmembrane helix</keyword>
<dbReference type="Pfam" id="PF03253">
    <property type="entry name" value="UT"/>
    <property type="match status" value="1"/>
</dbReference>
<gene>
    <name evidence="9" type="ORF">FHU10_0884</name>
</gene>
<feature type="transmembrane region" description="Helical" evidence="8">
    <location>
        <begin position="85"/>
        <end position="103"/>
    </location>
</feature>
<feature type="transmembrane region" description="Helical" evidence="8">
    <location>
        <begin position="36"/>
        <end position="52"/>
    </location>
</feature>
<keyword evidence="3" id="KW-1003">Cell membrane</keyword>
<feature type="transmembrane region" description="Helical" evidence="8">
    <location>
        <begin position="247"/>
        <end position="265"/>
    </location>
</feature>
<sequence>MASTGYWMGLCARSQPVAALDMILRGCSQVMFQNNPLTGLLFFVAIFIGAYGEGLPQVAFGCLLGTVVATGSAALIVSDRAALRAGLYGYNGCLVGAALPTFLAMSPLLWAGIIFSSLISVIATLGLTRLFTPWKLSVLTAPFVFTTWTLLLASHVFGHFNPSHLLIAAIPSGDPGPRVFLGISELVMGALHGLSQVFLFSNLVAGGLLLLGLAVASVWAMLLGLFGALLAVLIAGMMGGDLQSITAGLYAFSAVLTAIALGSVFNQPGWRSLIYTLIGVIFTVLIQGATNTVLGPLGIPSLTMPFVLASWLFLIANQEG</sequence>
<evidence type="ECO:0000256" key="2">
    <source>
        <dbReference type="ARBA" id="ARBA00005914"/>
    </source>
</evidence>
<dbReference type="PANTHER" id="PTHR10464:SF4">
    <property type="entry name" value="UREA TRANSPORTER"/>
    <property type="match status" value="1"/>
</dbReference>
<comment type="subcellular location">
    <subcellularLocation>
        <location evidence="1">Cell membrane</location>
        <topology evidence="1">Multi-pass membrane protein</topology>
    </subcellularLocation>
</comment>
<dbReference type="GO" id="GO:0015204">
    <property type="term" value="F:urea transmembrane transporter activity"/>
    <property type="evidence" value="ECO:0007669"/>
    <property type="project" value="InterPro"/>
</dbReference>
<evidence type="ECO:0000256" key="1">
    <source>
        <dbReference type="ARBA" id="ARBA00004651"/>
    </source>
</evidence>
<accession>A0A542D794</accession>
<dbReference type="AlphaFoldDB" id="A0A542D794"/>
<dbReference type="Gene3D" id="1.10.3430.10">
    <property type="entry name" value="Ammonium transporter AmtB like domains"/>
    <property type="match status" value="1"/>
</dbReference>
<evidence type="ECO:0000256" key="4">
    <source>
        <dbReference type="ARBA" id="ARBA00022692"/>
    </source>
</evidence>
<feature type="transmembrane region" description="Helical" evidence="8">
    <location>
        <begin position="180"/>
        <end position="201"/>
    </location>
</feature>
<evidence type="ECO:0000256" key="3">
    <source>
        <dbReference type="ARBA" id="ARBA00022475"/>
    </source>
</evidence>
<feature type="transmembrane region" description="Helical" evidence="8">
    <location>
        <begin position="109"/>
        <end position="131"/>
    </location>
</feature>
<evidence type="ECO:0000256" key="8">
    <source>
        <dbReference type="SAM" id="Phobius"/>
    </source>
</evidence>
<feature type="transmembrane region" description="Helical" evidence="8">
    <location>
        <begin position="272"/>
        <end position="290"/>
    </location>
</feature>
<dbReference type="InterPro" id="IPR017807">
    <property type="entry name" value="Urea_transporter_bac"/>
</dbReference>
<dbReference type="NCBIfam" id="TIGR03441">
    <property type="entry name" value="urea_trans_yut"/>
    <property type="match status" value="1"/>
</dbReference>
<name>A0A542D794_SERFO</name>
<feature type="site" description="Important for channel permeability" evidence="7">
    <location>
        <position position="303"/>
    </location>
</feature>
<dbReference type="InterPro" id="IPR004937">
    <property type="entry name" value="Urea_transporter"/>
</dbReference>
<evidence type="ECO:0000256" key="7">
    <source>
        <dbReference type="PIRSR" id="PIRSR016502-1"/>
    </source>
</evidence>
<reference evidence="9" key="2">
    <citation type="submission" date="2019-08" db="EMBL/GenBank/DDBJ databases">
        <title>Investigation of anaerobic lignin degradation for improved lignocellulosic biofuels.</title>
        <authorList>
            <person name="Deangelis K.PhD."/>
        </authorList>
    </citation>
    <scope>NUCLEOTIDE SEQUENCE [LARGE SCALE GENOMIC DNA]</scope>
    <source>
        <strain evidence="9">128R</strain>
    </source>
</reference>
<dbReference type="PANTHER" id="PTHR10464">
    <property type="entry name" value="UREA TRANSPORTER"/>
    <property type="match status" value="1"/>
</dbReference>
<organism evidence="9">
    <name type="scientific">Serratia fonticola</name>
    <dbReference type="NCBI Taxonomy" id="47917"/>
    <lineage>
        <taxon>Bacteria</taxon>
        <taxon>Pseudomonadati</taxon>
        <taxon>Pseudomonadota</taxon>
        <taxon>Gammaproteobacteria</taxon>
        <taxon>Enterobacterales</taxon>
        <taxon>Yersiniaceae</taxon>
        <taxon>Serratia</taxon>
    </lineage>
</organism>
<feature type="transmembrane region" description="Helical" evidence="8">
    <location>
        <begin position="138"/>
        <end position="160"/>
    </location>
</feature>
<evidence type="ECO:0000313" key="9">
    <source>
        <dbReference type="EMBL" id="TVZ68450.1"/>
    </source>
</evidence>
<feature type="transmembrane region" description="Helical" evidence="8">
    <location>
        <begin position="58"/>
        <end position="78"/>
    </location>
</feature>
<dbReference type="PIRSF" id="PIRSF016502">
    <property type="entry name" value="Urea_transporter"/>
    <property type="match status" value="1"/>
</dbReference>
<dbReference type="OrthoDB" id="279428at2"/>
<protein>
    <submittedName>
        <fullName evidence="9">Urea transporter</fullName>
    </submittedName>
</protein>
<dbReference type="EMBL" id="VISQ01000001">
    <property type="protein sequence ID" value="TVZ68450.1"/>
    <property type="molecule type" value="Genomic_DNA"/>
</dbReference>
<reference evidence="9" key="1">
    <citation type="submission" date="2019-06" db="EMBL/GenBank/DDBJ databases">
        <authorList>
            <person name="Deangelis K."/>
            <person name="Huntemann M."/>
            <person name="Clum A."/>
            <person name="Pillay M."/>
            <person name="Palaniappan K."/>
            <person name="Varghese N."/>
            <person name="Mikhailova N."/>
            <person name="Stamatis D."/>
            <person name="Reddy T."/>
            <person name="Daum C."/>
            <person name="Shapiro N."/>
            <person name="Ivanova N."/>
            <person name="Kyrpides N."/>
            <person name="Woyke T."/>
        </authorList>
    </citation>
    <scope>NUCLEOTIDE SEQUENCE [LARGE SCALE GENOMIC DNA]</scope>
    <source>
        <strain evidence="9">128R</strain>
    </source>
</reference>
<comment type="similarity">
    <text evidence="2">Belongs to the urea transporter family.</text>
</comment>
<keyword evidence="4 8" id="KW-0812">Transmembrane</keyword>
<feature type="transmembrane region" description="Helical" evidence="8">
    <location>
        <begin position="296"/>
        <end position="316"/>
    </location>
</feature>
<feature type="transmembrane region" description="Helical" evidence="8">
    <location>
        <begin position="208"/>
        <end position="235"/>
    </location>
</feature>
<comment type="caution">
    <text evidence="9">The sequence shown here is derived from an EMBL/GenBank/DDBJ whole genome shotgun (WGS) entry which is preliminary data.</text>
</comment>
<dbReference type="InterPro" id="IPR029020">
    <property type="entry name" value="Ammonium/urea_transptr"/>
</dbReference>
<evidence type="ECO:0000256" key="6">
    <source>
        <dbReference type="ARBA" id="ARBA00023136"/>
    </source>
</evidence>
<proteinExistence type="inferred from homology"/>
<evidence type="ECO:0000256" key="5">
    <source>
        <dbReference type="ARBA" id="ARBA00022989"/>
    </source>
</evidence>
<dbReference type="GO" id="GO:0005886">
    <property type="term" value="C:plasma membrane"/>
    <property type="evidence" value="ECO:0007669"/>
    <property type="project" value="UniProtKB-SubCell"/>
</dbReference>
<keyword evidence="6 8" id="KW-0472">Membrane</keyword>